<evidence type="ECO:0000256" key="1">
    <source>
        <dbReference type="ARBA" id="ARBA00023015"/>
    </source>
</evidence>
<sequence>MADLDRIDFRILTILQNDNQISNADLADTVGVSAPTCLRRVRRLREEGVITGDVCIVDPAKIGSNLMIIVEVELSEEDTTSMKEFERNAVAHRLVKQCYLVTGDTDYVLFVSTRDMGEYENFASEMFFSNKLVKKFKTLMVMTRLKNDTTFDVARYNPRS</sequence>
<dbReference type="InterPro" id="IPR000485">
    <property type="entry name" value="AsnC-type_HTH_dom"/>
</dbReference>
<evidence type="ECO:0000256" key="2">
    <source>
        <dbReference type="ARBA" id="ARBA00023125"/>
    </source>
</evidence>
<dbReference type="Pfam" id="PF01037">
    <property type="entry name" value="AsnC_trans_reg"/>
    <property type="match status" value="1"/>
</dbReference>
<evidence type="ECO:0000313" key="5">
    <source>
        <dbReference type="EMBL" id="KEQ04158.1"/>
    </source>
</evidence>
<accession>A0A922TA08</accession>
<dbReference type="GO" id="GO:0043200">
    <property type="term" value="P:response to amino acid"/>
    <property type="evidence" value="ECO:0007669"/>
    <property type="project" value="TreeGrafter"/>
</dbReference>
<comment type="caution">
    <text evidence="5">The sequence shown here is derived from an EMBL/GenBank/DDBJ whole genome shotgun (WGS) entry which is preliminary data.</text>
</comment>
<dbReference type="GO" id="GO:0043565">
    <property type="term" value="F:sequence-specific DNA binding"/>
    <property type="evidence" value="ECO:0007669"/>
    <property type="project" value="InterPro"/>
</dbReference>
<dbReference type="OrthoDB" id="7856348at2"/>
<keyword evidence="3" id="KW-0804">Transcription</keyword>
<organism evidence="5 6">
    <name type="scientific">Pseudorhizobium pelagicum</name>
    <dbReference type="NCBI Taxonomy" id="1509405"/>
    <lineage>
        <taxon>Bacteria</taxon>
        <taxon>Pseudomonadati</taxon>
        <taxon>Pseudomonadota</taxon>
        <taxon>Alphaproteobacteria</taxon>
        <taxon>Hyphomicrobiales</taxon>
        <taxon>Rhizobiaceae</taxon>
        <taxon>Rhizobium/Agrobacterium group</taxon>
        <taxon>Pseudorhizobium</taxon>
    </lineage>
</organism>
<dbReference type="AlphaFoldDB" id="A0A922TA08"/>
<evidence type="ECO:0000259" key="4">
    <source>
        <dbReference type="PROSITE" id="PS50956"/>
    </source>
</evidence>
<dbReference type="PROSITE" id="PS50956">
    <property type="entry name" value="HTH_ASNC_2"/>
    <property type="match status" value="1"/>
</dbReference>
<reference evidence="5 6" key="1">
    <citation type="submission" date="2014-06" db="EMBL/GenBank/DDBJ databases">
        <title>Rhizobium pelagicum/R2-400B4.</title>
        <authorList>
            <person name="Kimes N.E."/>
            <person name="Lopez-Perez M."/>
        </authorList>
    </citation>
    <scope>NUCLEOTIDE SEQUENCE [LARGE SCALE GENOMIC DNA]</scope>
    <source>
        <strain evidence="5 6">R2-400B4</strain>
    </source>
</reference>
<dbReference type="PRINTS" id="PR00033">
    <property type="entry name" value="HTHASNC"/>
</dbReference>
<protein>
    <recommendedName>
        <fullName evidence="4">HTH asnC-type domain-containing protein</fullName>
    </recommendedName>
</protein>
<dbReference type="InterPro" id="IPR019887">
    <property type="entry name" value="Tscrpt_reg_AsnC/Lrp_C"/>
</dbReference>
<dbReference type="RefSeq" id="WP_037168547.1">
    <property type="nucleotide sequence ID" value="NZ_JOKI01000025.1"/>
</dbReference>
<proteinExistence type="predicted"/>
<name>A0A922TA08_9HYPH</name>
<keyword evidence="6" id="KW-1185">Reference proteome</keyword>
<dbReference type="PANTHER" id="PTHR30154">
    <property type="entry name" value="LEUCINE-RESPONSIVE REGULATORY PROTEIN"/>
    <property type="match status" value="1"/>
</dbReference>
<dbReference type="InterPro" id="IPR036388">
    <property type="entry name" value="WH-like_DNA-bd_sf"/>
</dbReference>
<dbReference type="InterPro" id="IPR036390">
    <property type="entry name" value="WH_DNA-bd_sf"/>
</dbReference>
<dbReference type="InterPro" id="IPR019885">
    <property type="entry name" value="Tscrpt_reg_HTH_AsnC-type_CS"/>
</dbReference>
<dbReference type="Proteomes" id="UP000052167">
    <property type="component" value="Unassembled WGS sequence"/>
</dbReference>
<dbReference type="InterPro" id="IPR019888">
    <property type="entry name" value="Tscrpt_reg_AsnC-like"/>
</dbReference>
<dbReference type="SUPFAM" id="SSF46785">
    <property type="entry name" value="Winged helix' DNA-binding domain"/>
    <property type="match status" value="1"/>
</dbReference>
<dbReference type="Pfam" id="PF13412">
    <property type="entry name" value="HTH_24"/>
    <property type="match status" value="1"/>
</dbReference>
<dbReference type="SUPFAM" id="SSF54909">
    <property type="entry name" value="Dimeric alpha+beta barrel"/>
    <property type="match status" value="1"/>
</dbReference>
<dbReference type="Gene3D" id="3.30.70.920">
    <property type="match status" value="1"/>
</dbReference>
<dbReference type="InterPro" id="IPR011008">
    <property type="entry name" value="Dimeric_a/b-barrel"/>
</dbReference>
<evidence type="ECO:0000256" key="3">
    <source>
        <dbReference type="ARBA" id="ARBA00023163"/>
    </source>
</evidence>
<keyword evidence="1" id="KW-0805">Transcription regulation</keyword>
<dbReference type="GO" id="GO:0005829">
    <property type="term" value="C:cytosol"/>
    <property type="evidence" value="ECO:0007669"/>
    <property type="project" value="TreeGrafter"/>
</dbReference>
<dbReference type="PANTHER" id="PTHR30154:SF34">
    <property type="entry name" value="TRANSCRIPTIONAL REGULATOR AZLB"/>
    <property type="match status" value="1"/>
</dbReference>
<feature type="domain" description="HTH asnC-type" evidence="4">
    <location>
        <begin position="4"/>
        <end position="65"/>
    </location>
</feature>
<dbReference type="PROSITE" id="PS00519">
    <property type="entry name" value="HTH_ASNC_1"/>
    <property type="match status" value="1"/>
</dbReference>
<dbReference type="SMART" id="SM00344">
    <property type="entry name" value="HTH_ASNC"/>
    <property type="match status" value="1"/>
</dbReference>
<keyword evidence="2" id="KW-0238">DNA-binding</keyword>
<dbReference type="EMBL" id="JOKJ01000027">
    <property type="protein sequence ID" value="KEQ04158.1"/>
    <property type="molecule type" value="Genomic_DNA"/>
</dbReference>
<dbReference type="Gene3D" id="1.10.10.10">
    <property type="entry name" value="Winged helix-like DNA-binding domain superfamily/Winged helix DNA-binding domain"/>
    <property type="match status" value="1"/>
</dbReference>
<evidence type="ECO:0000313" key="6">
    <source>
        <dbReference type="Proteomes" id="UP000052167"/>
    </source>
</evidence>
<gene>
    <name evidence="5" type="ORF">GV68_13965</name>
</gene>